<dbReference type="AlphaFoldDB" id="A0A3E1K6P5"/>
<organism evidence="1 2">
    <name type="scientific">Wenzhouxiangella sediminis</name>
    <dbReference type="NCBI Taxonomy" id="1792836"/>
    <lineage>
        <taxon>Bacteria</taxon>
        <taxon>Pseudomonadati</taxon>
        <taxon>Pseudomonadota</taxon>
        <taxon>Gammaproteobacteria</taxon>
        <taxon>Chromatiales</taxon>
        <taxon>Wenzhouxiangellaceae</taxon>
        <taxon>Wenzhouxiangella</taxon>
    </lineage>
</organism>
<dbReference type="EMBL" id="QUZK01000042">
    <property type="protein sequence ID" value="RFF29700.1"/>
    <property type="molecule type" value="Genomic_DNA"/>
</dbReference>
<dbReference type="OrthoDB" id="7059914at2"/>
<gene>
    <name evidence="1" type="ORF">DZC52_11485</name>
</gene>
<evidence type="ECO:0000313" key="1">
    <source>
        <dbReference type="EMBL" id="RFF29700.1"/>
    </source>
</evidence>
<evidence type="ECO:0008006" key="3">
    <source>
        <dbReference type="Google" id="ProtNLM"/>
    </source>
</evidence>
<name>A0A3E1K6P5_9GAMM</name>
<proteinExistence type="predicted"/>
<accession>A0A3E1K6P5</accession>
<protein>
    <recommendedName>
        <fullName evidence="3">Apea-like HEPN domain-containing protein</fullName>
    </recommendedName>
</protein>
<evidence type="ECO:0000313" key="2">
    <source>
        <dbReference type="Proteomes" id="UP000260351"/>
    </source>
</evidence>
<comment type="caution">
    <text evidence="1">The sequence shown here is derived from an EMBL/GenBank/DDBJ whole genome shotgun (WGS) entry which is preliminary data.</text>
</comment>
<keyword evidence="2" id="KW-1185">Reference proteome</keyword>
<reference evidence="1 2" key="1">
    <citation type="submission" date="2018-08" db="EMBL/GenBank/DDBJ databases">
        <title>Wenzhouxiangella salilacus sp. nov., a novel bacterium isolated from a saline lake in Xinjiang Province, China.</title>
        <authorList>
            <person name="Han S."/>
        </authorList>
    </citation>
    <scope>NUCLEOTIDE SEQUENCE [LARGE SCALE GENOMIC DNA]</scope>
    <source>
        <strain evidence="1 2">XDB06</strain>
    </source>
</reference>
<sequence>MNSTHQNCAEASWDFGFLRYPHSIQFEGGSVEVGEQYAAACEEIDKYRHRDGNLYPPIQRTVPIDWQTGEHGDPLENTERPARVFPPPLSHEIFISSRIDDGDIRRGDAALIVHLLALLFDTRLQFDGWRFDGKVPIPDKSSILLLRGALEDSLSAIYQNWRLWSESHRNFFVKILYMHARAKSCEWSWYRFLTEYMVLDAIHRFSVQRGILKNEVKHRDRIIQMCEQFEVPQDARTIESIVSVRNELIHEASIEGALPGTRTDDTFHLSKWLGRLNSRLIFAVSGYPNEFVRSGWWFFGWQRFNKADRNCR</sequence>
<dbReference type="Proteomes" id="UP000260351">
    <property type="component" value="Unassembled WGS sequence"/>
</dbReference>
<dbReference type="RefSeq" id="WP_116651284.1">
    <property type="nucleotide sequence ID" value="NZ_QUZK01000042.1"/>
</dbReference>